<comment type="similarity">
    <text evidence="6">Belongs to the ABC-4 integral membrane protein family.</text>
</comment>
<sequence>MSFPQFAFNNVRRGARTYMAFFLSSAFMVMIFFSYSVFMYHPGVTSIEMGENSAAGMMIASYIVFIFAFFFVMYSISAFLKLRNQEFGILMILGARPGQINRLIMLENMLIGLLSIVTGMAAGMLLSKLFLLLSTKAIGIDNLPFYWPVKALVTTSVAFIALFLANSVFTLLFIRKNQVLELLKGSVKPKKEPKVSWLLSILGLALLTAGACFIWTPLSPLSLLSAAVTGIPGTYFFYSQLSVLGMRLLKISRKRVWRGTNLLWISEMSYKIKDNARMLFLVTVVTSLACMAAGFLLSVSQSNRTGYMNSPFGIIYTIYDRGAAAADTGRQKILSTLEQNGIKYTENKVNFIRSSIKDQRDKFKSVMLLPLSRFNQLAGQIESNALPALTDGEAVLVLNPRYRDVKFDSGQTVSLPAPNEQKLALKQVQTPKAMPFGQYTAPVLIVSDGYYEQAAAAADRSNLMEYYLYNIPDWGDAPPKAGEPKTLISSELETWSRNWNSANDNWDTLISTSAGDYMASKQGTSMLSFIGIFIALIFSLSSASFLYFKLHTELNADMKMYHSLSKIGLSVREMSAAATRQIALLFYIPILVAAVQTLVVIRPVLYQISIRNVTMPVLVTAAAFLAVQTVYFIIVRSRYIHSLKKMMV</sequence>
<dbReference type="PANTHER" id="PTHR46795:SF1">
    <property type="entry name" value="ABC TRANSPORTER PERMEASE PROTEIN"/>
    <property type="match status" value="1"/>
</dbReference>
<dbReference type="Proteomes" id="UP000033163">
    <property type="component" value="Chromosome I"/>
</dbReference>
<reference evidence="9" key="1">
    <citation type="submission" date="2015-03" db="EMBL/GenBank/DDBJ databases">
        <authorList>
            <person name="Wibberg D."/>
        </authorList>
    </citation>
    <scope>NUCLEOTIDE SEQUENCE [LARGE SCALE GENOMIC DNA]</scope>
</reference>
<protein>
    <submittedName>
        <fullName evidence="8">Efflux ABC transporter, permease protein</fullName>
    </submittedName>
</protein>
<dbReference type="PIRSF" id="PIRSF018968">
    <property type="entry name" value="ABC_permease_BceB"/>
    <property type="match status" value="1"/>
</dbReference>
<dbReference type="KEGG" id="pri:PRIO_1307"/>
<dbReference type="PANTHER" id="PTHR46795">
    <property type="entry name" value="ABC TRANSPORTER PERMEASE-RELATED-RELATED"/>
    <property type="match status" value="1"/>
</dbReference>
<feature type="transmembrane region" description="Helical" evidence="6">
    <location>
        <begin position="613"/>
        <end position="635"/>
    </location>
</feature>
<dbReference type="STRING" id="483937.AMQ84_23435"/>
<feature type="transmembrane region" description="Helical" evidence="6">
    <location>
        <begin position="103"/>
        <end position="131"/>
    </location>
</feature>
<feature type="transmembrane region" description="Helical" evidence="6">
    <location>
        <begin position="59"/>
        <end position="82"/>
    </location>
</feature>
<evidence type="ECO:0000256" key="6">
    <source>
        <dbReference type="PIRNR" id="PIRNR018968"/>
    </source>
</evidence>
<keyword evidence="2 6" id="KW-1003">Cell membrane</keyword>
<comment type="subcellular location">
    <subcellularLocation>
        <location evidence="1 6">Cell membrane</location>
        <topology evidence="1 6">Multi-pass membrane protein</topology>
    </subcellularLocation>
</comment>
<feature type="transmembrane region" description="Helical" evidence="6">
    <location>
        <begin position="224"/>
        <end position="249"/>
    </location>
</feature>
<feature type="transmembrane region" description="Helical" evidence="6">
    <location>
        <begin position="151"/>
        <end position="174"/>
    </location>
</feature>
<evidence type="ECO:0000313" key="9">
    <source>
        <dbReference type="Proteomes" id="UP000033163"/>
    </source>
</evidence>
<keyword evidence="6" id="KW-0813">Transport</keyword>
<dbReference type="AlphaFoldDB" id="A0A0E4CV32"/>
<accession>A0A0E4CV32</accession>
<keyword evidence="4 6" id="KW-1133">Transmembrane helix</keyword>
<feature type="domain" description="ABC3 transporter permease C-terminal" evidence="7">
    <location>
        <begin position="58"/>
        <end position="177"/>
    </location>
</feature>
<gene>
    <name evidence="8" type="ORF">PRIO_1307</name>
</gene>
<feature type="transmembrane region" description="Helical" evidence="6">
    <location>
        <begin position="582"/>
        <end position="601"/>
    </location>
</feature>
<evidence type="ECO:0000256" key="4">
    <source>
        <dbReference type="ARBA" id="ARBA00022989"/>
    </source>
</evidence>
<organism evidence="8 9">
    <name type="scientific">Paenibacillus riograndensis SBR5</name>
    <dbReference type="NCBI Taxonomy" id="1073571"/>
    <lineage>
        <taxon>Bacteria</taxon>
        <taxon>Bacillati</taxon>
        <taxon>Bacillota</taxon>
        <taxon>Bacilli</taxon>
        <taxon>Bacillales</taxon>
        <taxon>Paenibacillaceae</taxon>
        <taxon>Paenibacillus</taxon>
        <taxon>Paenibacillus sonchi group</taxon>
    </lineage>
</organism>
<keyword evidence="3 6" id="KW-0812">Transmembrane</keyword>
<feature type="transmembrane region" description="Helical" evidence="6">
    <location>
        <begin position="278"/>
        <end position="299"/>
    </location>
</feature>
<evidence type="ECO:0000259" key="7">
    <source>
        <dbReference type="Pfam" id="PF02687"/>
    </source>
</evidence>
<evidence type="ECO:0000256" key="3">
    <source>
        <dbReference type="ARBA" id="ARBA00022692"/>
    </source>
</evidence>
<keyword evidence="5 6" id="KW-0472">Membrane</keyword>
<feature type="transmembrane region" description="Helical" evidence="6">
    <location>
        <begin position="526"/>
        <end position="548"/>
    </location>
</feature>
<dbReference type="PATRIC" id="fig|1073571.4.peg.1357"/>
<name>A0A0E4CV32_9BACL</name>
<evidence type="ECO:0000256" key="1">
    <source>
        <dbReference type="ARBA" id="ARBA00004651"/>
    </source>
</evidence>
<dbReference type="Pfam" id="PF02687">
    <property type="entry name" value="FtsX"/>
    <property type="match status" value="1"/>
</dbReference>
<feature type="transmembrane region" description="Helical" evidence="6">
    <location>
        <begin position="195"/>
        <end position="218"/>
    </location>
</feature>
<dbReference type="InterPro" id="IPR003838">
    <property type="entry name" value="ABC3_permease_C"/>
</dbReference>
<dbReference type="GO" id="GO:0055085">
    <property type="term" value="P:transmembrane transport"/>
    <property type="evidence" value="ECO:0007669"/>
    <property type="project" value="UniProtKB-UniRule"/>
</dbReference>
<dbReference type="InterPro" id="IPR052536">
    <property type="entry name" value="ABC-4_Integral_Memb_Prot"/>
</dbReference>
<feature type="transmembrane region" description="Helical" evidence="6">
    <location>
        <begin position="20"/>
        <end position="39"/>
    </location>
</feature>
<evidence type="ECO:0000256" key="2">
    <source>
        <dbReference type="ARBA" id="ARBA00022475"/>
    </source>
</evidence>
<dbReference type="RefSeq" id="WP_046501527.1">
    <property type="nucleotide sequence ID" value="NZ_LN831776.1"/>
</dbReference>
<dbReference type="GO" id="GO:0005886">
    <property type="term" value="C:plasma membrane"/>
    <property type="evidence" value="ECO:0007669"/>
    <property type="project" value="UniProtKB-SubCell"/>
</dbReference>
<evidence type="ECO:0000256" key="5">
    <source>
        <dbReference type="ARBA" id="ARBA00023136"/>
    </source>
</evidence>
<proteinExistence type="inferred from homology"/>
<dbReference type="HOGENOM" id="CLU_022800_3_0_9"/>
<dbReference type="EMBL" id="LN831776">
    <property type="protein sequence ID" value="CQR53334.1"/>
    <property type="molecule type" value="Genomic_DNA"/>
</dbReference>
<dbReference type="InterPro" id="IPR027022">
    <property type="entry name" value="ABC_permease_BceB-typ"/>
</dbReference>
<evidence type="ECO:0000313" key="8">
    <source>
        <dbReference type="EMBL" id="CQR53334.1"/>
    </source>
</evidence>